<feature type="compositionally biased region" description="Basic residues" evidence="1">
    <location>
        <begin position="319"/>
        <end position="328"/>
    </location>
</feature>
<feature type="compositionally biased region" description="Basic and acidic residues" evidence="1">
    <location>
        <begin position="159"/>
        <end position="174"/>
    </location>
</feature>
<evidence type="ECO:0000313" key="2">
    <source>
        <dbReference type="EMBL" id="BBF90118.1"/>
    </source>
</evidence>
<feature type="compositionally biased region" description="Basic and acidic residues" evidence="1">
    <location>
        <begin position="371"/>
        <end position="381"/>
    </location>
</feature>
<accession>A0A679BDJ5</accession>
<organism evidence="2">
    <name type="scientific">Oryza rufipogon</name>
    <name type="common">Brownbeard rice</name>
    <name type="synonym">Asian wild rice</name>
    <dbReference type="NCBI Taxonomy" id="4529"/>
    <lineage>
        <taxon>Eukaryota</taxon>
        <taxon>Viridiplantae</taxon>
        <taxon>Streptophyta</taxon>
        <taxon>Embryophyta</taxon>
        <taxon>Tracheophyta</taxon>
        <taxon>Spermatophyta</taxon>
        <taxon>Magnoliopsida</taxon>
        <taxon>Liliopsida</taxon>
        <taxon>Poales</taxon>
        <taxon>Poaceae</taxon>
        <taxon>BOP clade</taxon>
        <taxon>Oryzoideae</taxon>
        <taxon>Oryzeae</taxon>
        <taxon>Oryzinae</taxon>
        <taxon>Oryza</taxon>
    </lineage>
</organism>
<feature type="compositionally biased region" description="Basic and acidic residues" evidence="1">
    <location>
        <begin position="117"/>
        <end position="131"/>
    </location>
</feature>
<protein>
    <submittedName>
        <fullName evidence="2">Fibroin-like protein</fullName>
    </submittedName>
</protein>
<sequence length="511" mass="55868">MYIRLGPSEEGAAQGICGAAEASGPARGREAAQGRARRGLRDAIRWTPGARWDPQGGDTAHAGRVHARRRDGLDDRETFDRSLRGRAAEVASTWTPRRMGKGEEAGNGIERPAASDAIRRTAVGERERWTPADRGGQGETIQRSGLAGEGTTAAGGGDQSRRHADVAARGKSEGRAVSGSAVAERGLRRAHGDAGPEGHRRHTGGGAKRWRKGRHGARARGEARGHGATRGRSRGSPGAWWREGLTRGEPTAADFDGDRRRRAKRENFTGATGFDSLELEHLREVASSFHRSRGHGRRRERPATASDRGKGVQWGAHQREKRCRRRGWSRGEADATAGRRGTERARPGKKRWRGARMGAARSSPSTPRARKLPDTHDGRGGRERRRTARRQWCDGGEEARGMGGGCGFYRWRCRFARTDHGAVKEMRRVARAVKRRRGGDAGGGRGKGKRRGERGLVLCHIEERGSSCFSHSWTMWRGVAGAMDDVGDDGGGRFVMERGQGGSTWRRRRKG</sequence>
<feature type="region of interest" description="Disordered" evidence="1">
    <location>
        <begin position="87"/>
        <end position="260"/>
    </location>
</feature>
<name>A0A679BDJ5_ORYRU</name>
<feature type="region of interest" description="Disordered" evidence="1">
    <location>
        <begin position="47"/>
        <end position="69"/>
    </location>
</feature>
<dbReference type="EMBL" id="AP018888">
    <property type="protein sequence ID" value="BBF90118.1"/>
    <property type="molecule type" value="Genomic_DNA"/>
</dbReference>
<proteinExistence type="predicted"/>
<feature type="compositionally biased region" description="Basic residues" evidence="1">
    <location>
        <begin position="199"/>
        <end position="218"/>
    </location>
</feature>
<evidence type="ECO:0000256" key="1">
    <source>
        <dbReference type="SAM" id="MobiDB-lite"/>
    </source>
</evidence>
<feature type="compositionally biased region" description="Basic and acidic residues" evidence="1">
    <location>
        <begin position="185"/>
        <end position="198"/>
    </location>
</feature>
<dbReference type="AlphaFoldDB" id="A0A679BDJ5"/>
<feature type="compositionally biased region" description="Basic residues" evidence="1">
    <location>
        <begin position="290"/>
        <end position="300"/>
    </location>
</feature>
<feature type="region of interest" description="Disordered" evidence="1">
    <location>
        <begin position="288"/>
        <end position="390"/>
    </location>
</feature>
<gene>
    <name evidence="2" type="primary">ORUFIa0001M01.21</name>
</gene>
<reference evidence="2" key="1">
    <citation type="submission" date="2018-08" db="EMBL/GenBank/DDBJ databases">
        <title>Oryza rufipogon genomic DNA, chromosome 11, BAC clone:ORUFIa0001M01.</title>
        <authorList>
            <person name="Wu J."/>
            <person name="Kanamori H."/>
        </authorList>
    </citation>
    <scope>NUCLEOTIDE SEQUENCE</scope>
    <source>
        <strain evidence="2">W1943</strain>
    </source>
</reference>